<dbReference type="PROSITE" id="PS50110">
    <property type="entry name" value="RESPONSE_REGULATORY"/>
    <property type="match status" value="1"/>
</dbReference>
<evidence type="ECO:0000313" key="4">
    <source>
        <dbReference type="Proteomes" id="UP000036959"/>
    </source>
</evidence>
<evidence type="ECO:0000259" key="2">
    <source>
        <dbReference type="PROSITE" id="PS50110"/>
    </source>
</evidence>
<protein>
    <submittedName>
        <fullName evidence="3">Two-component hybrid sensor and regulator</fullName>
    </submittedName>
</protein>
<sequence>MESGIGVDLLFTDIVMPGRMRSVDMAAKARALIPQLAVLYTSGYVQDASLDAGADLLLKPYSRETLSRKVRDVLDRRARPALDARATTPAIVRPIERSGPAYCIVLFDRDVAARKETAELLETLGHAIVVADSRESARAALSCETSALTIADDPCNAAAIAFAEEASAAWPRLGIVFVFDGVPTEPPLGVHLVTPFSSTQADRAIRRARTRARFL</sequence>
<name>A0A0L0ME50_9BURK</name>
<dbReference type="PATRIC" id="fig|242163.4.peg.6418"/>
<keyword evidence="1" id="KW-0597">Phosphoprotein</keyword>
<dbReference type="Proteomes" id="UP000036959">
    <property type="component" value="Unassembled WGS sequence"/>
</dbReference>
<dbReference type="EMBL" id="LFJJ01000073">
    <property type="protein sequence ID" value="KND60254.1"/>
    <property type="molecule type" value="Genomic_DNA"/>
</dbReference>
<dbReference type="InterPro" id="IPR011006">
    <property type="entry name" value="CheY-like_superfamily"/>
</dbReference>
<dbReference type="RefSeq" id="WP_050453895.1">
    <property type="nucleotide sequence ID" value="NZ_LFJJ01000073.1"/>
</dbReference>
<proteinExistence type="predicted"/>
<dbReference type="SUPFAM" id="SSF52172">
    <property type="entry name" value="CheY-like"/>
    <property type="match status" value="1"/>
</dbReference>
<reference evidence="4" key="1">
    <citation type="submission" date="2015-06" db="EMBL/GenBank/DDBJ databases">
        <title>Comparative genomics of Burkholderia leaf nodule symbionts.</title>
        <authorList>
            <person name="Carlier A."/>
            <person name="Eberl L."/>
            <person name="Pinto-Carbo M."/>
        </authorList>
    </citation>
    <scope>NUCLEOTIDE SEQUENCE [LARGE SCALE GENOMIC DNA]</scope>
    <source>
        <strain evidence="4">UZHbot4</strain>
    </source>
</reference>
<accession>A0A0L0ME50</accession>
<dbReference type="Gene3D" id="3.40.50.2300">
    <property type="match status" value="1"/>
</dbReference>
<gene>
    <name evidence="3" type="ORF">BVER_02576c</name>
</gene>
<dbReference type="GO" id="GO:0000160">
    <property type="term" value="P:phosphorelay signal transduction system"/>
    <property type="evidence" value="ECO:0007669"/>
    <property type="project" value="InterPro"/>
</dbReference>
<feature type="modified residue" description="4-aspartylphosphate" evidence="1">
    <location>
        <position position="13"/>
    </location>
</feature>
<dbReference type="AlphaFoldDB" id="A0A0L0ME50"/>
<keyword evidence="4" id="KW-1185">Reference proteome</keyword>
<organism evidence="3 4">
    <name type="scientific">Candidatus Burkholderia verschuerenii</name>
    <dbReference type="NCBI Taxonomy" id="242163"/>
    <lineage>
        <taxon>Bacteria</taxon>
        <taxon>Pseudomonadati</taxon>
        <taxon>Pseudomonadota</taxon>
        <taxon>Betaproteobacteria</taxon>
        <taxon>Burkholderiales</taxon>
        <taxon>Burkholderiaceae</taxon>
        <taxon>Burkholderia</taxon>
    </lineage>
</organism>
<comment type="caution">
    <text evidence="3">The sequence shown here is derived from an EMBL/GenBank/DDBJ whole genome shotgun (WGS) entry which is preliminary data.</text>
</comment>
<evidence type="ECO:0000313" key="3">
    <source>
        <dbReference type="EMBL" id="KND60254.1"/>
    </source>
</evidence>
<feature type="domain" description="Response regulatory" evidence="2">
    <location>
        <begin position="1"/>
        <end position="74"/>
    </location>
</feature>
<evidence type="ECO:0000256" key="1">
    <source>
        <dbReference type="PROSITE-ProRule" id="PRU00169"/>
    </source>
</evidence>
<dbReference type="InterPro" id="IPR001789">
    <property type="entry name" value="Sig_transdc_resp-reg_receiver"/>
</dbReference>
<dbReference type="OrthoDB" id="9784719at2"/>